<dbReference type="Pfam" id="PF01476">
    <property type="entry name" value="LysM"/>
    <property type="match status" value="1"/>
</dbReference>
<evidence type="ECO:0000313" key="3">
    <source>
        <dbReference type="EMBL" id="GET33937.1"/>
    </source>
</evidence>
<dbReference type="Gene3D" id="3.30.1330.60">
    <property type="entry name" value="OmpA-like domain"/>
    <property type="match status" value="1"/>
</dbReference>
<sequence length="252" mass="28280">MNKPDVENNVVARPAGKVSTKDTHKVEKEPVKTNWAYRLHFKTDSIVALRSEQNLFDTVVKKIEESMPCRILISGYADESGSNNYNDWLSYKRAEKTKELLRAKVGRSGDTDFVLVVNGKKLAGNADKKSKRDDRSVQVKVIRDAVSCPSVLYAYPIESAGQKAAISRLSGIFGFEQAETERINQMIENPKPDGILYIGIQGIHKVVSGETLYEISREYGCEVHQLRLANGLTDDEIKTGEFLIIPFGRRSR</sequence>
<feature type="region of interest" description="Disordered" evidence="1">
    <location>
        <begin position="1"/>
        <end position="26"/>
    </location>
</feature>
<dbReference type="SUPFAM" id="SSF103088">
    <property type="entry name" value="OmpA-like"/>
    <property type="match status" value="1"/>
</dbReference>
<accession>A0A5M4B2Q1</accession>
<evidence type="ECO:0000256" key="1">
    <source>
        <dbReference type="SAM" id="MobiDB-lite"/>
    </source>
</evidence>
<dbReference type="SMART" id="SM00257">
    <property type="entry name" value="LysM"/>
    <property type="match status" value="1"/>
</dbReference>
<dbReference type="CDD" id="cd00118">
    <property type="entry name" value="LysM"/>
    <property type="match status" value="1"/>
</dbReference>
<dbReference type="Gene3D" id="3.10.350.10">
    <property type="entry name" value="LysM domain"/>
    <property type="match status" value="1"/>
</dbReference>
<feature type="domain" description="LysM" evidence="2">
    <location>
        <begin position="202"/>
        <end position="245"/>
    </location>
</feature>
<name>A0A5M4B2Q1_9BACT</name>
<dbReference type="PROSITE" id="PS51782">
    <property type="entry name" value="LYSM"/>
    <property type="match status" value="1"/>
</dbReference>
<dbReference type="InterPro" id="IPR036779">
    <property type="entry name" value="LysM_dom_sf"/>
</dbReference>
<evidence type="ECO:0000313" key="4">
    <source>
        <dbReference type="Proteomes" id="UP000391834"/>
    </source>
</evidence>
<dbReference type="InterPro" id="IPR018392">
    <property type="entry name" value="LysM"/>
</dbReference>
<evidence type="ECO:0000259" key="2">
    <source>
        <dbReference type="PROSITE" id="PS51782"/>
    </source>
</evidence>
<keyword evidence="4" id="KW-1185">Reference proteome</keyword>
<dbReference type="Proteomes" id="UP000391834">
    <property type="component" value="Unassembled WGS sequence"/>
</dbReference>
<protein>
    <recommendedName>
        <fullName evidence="2">LysM domain-containing protein</fullName>
    </recommendedName>
</protein>
<dbReference type="SUPFAM" id="SSF54106">
    <property type="entry name" value="LysM domain"/>
    <property type="match status" value="1"/>
</dbReference>
<dbReference type="EMBL" id="BLAX01000001">
    <property type="protein sequence ID" value="GET33937.1"/>
    <property type="molecule type" value="Genomic_DNA"/>
</dbReference>
<reference evidence="3 4" key="1">
    <citation type="submission" date="2019-10" db="EMBL/GenBank/DDBJ databases">
        <title>Prolixibacter strains distinguished by the presence of nitrate reductase genes were adept at nitrate-dependent anaerobic corrosion of metallic iron and carbon steel.</title>
        <authorList>
            <person name="Iino T."/>
            <person name="Shono N."/>
            <person name="Ito K."/>
            <person name="Nakamura R."/>
            <person name="Sueoka K."/>
            <person name="Harayama S."/>
            <person name="Ohkuma M."/>
        </authorList>
    </citation>
    <scope>NUCLEOTIDE SEQUENCE [LARGE SCALE GENOMIC DNA]</scope>
    <source>
        <strain evidence="3 4">JCM 13498</strain>
    </source>
</reference>
<dbReference type="InterPro" id="IPR036737">
    <property type="entry name" value="OmpA-like_sf"/>
</dbReference>
<gene>
    <name evidence="3" type="ORF">PbJCM13498_28000</name>
</gene>
<comment type="caution">
    <text evidence="3">The sequence shown here is derived from an EMBL/GenBank/DDBJ whole genome shotgun (WGS) entry which is preliminary data.</text>
</comment>
<organism evidence="3 4">
    <name type="scientific">Prolixibacter bellariivorans</name>
    <dbReference type="NCBI Taxonomy" id="314319"/>
    <lineage>
        <taxon>Bacteria</taxon>
        <taxon>Pseudomonadati</taxon>
        <taxon>Bacteroidota</taxon>
        <taxon>Bacteroidia</taxon>
        <taxon>Marinilabiliales</taxon>
        <taxon>Prolixibacteraceae</taxon>
        <taxon>Prolixibacter</taxon>
    </lineage>
</organism>
<dbReference type="AlphaFoldDB" id="A0A5M4B2Q1"/>
<proteinExistence type="predicted"/>